<feature type="non-terminal residue" evidence="2">
    <location>
        <position position="1"/>
    </location>
</feature>
<dbReference type="InterPro" id="IPR002110">
    <property type="entry name" value="Ankyrin_rpt"/>
</dbReference>
<name>A0A164GDI5_9CRUS</name>
<evidence type="ECO:0000256" key="1">
    <source>
        <dbReference type="PROSITE-ProRule" id="PRU00023"/>
    </source>
</evidence>
<dbReference type="PROSITE" id="PS50088">
    <property type="entry name" value="ANK_REPEAT"/>
    <property type="match status" value="1"/>
</dbReference>
<gene>
    <name evidence="2" type="ORF">APZ42_005568</name>
</gene>
<dbReference type="EMBL" id="LRGB01015682">
    <property type="protein sequence ID" value="KZR98831.1"/>
    <property type="molecule type" value="Genomic_DNA"/>
</dbReference>
<evidence type="ECO:0000313" key="2">
    <source>
        <dbReference type="EMBL" id="KZR98831.1"/>
    </source>
</evidence>
<dbReference type="Pfam" id="PF13637">
    <property type="entry name" value="Ank_4"/>
    <property type="match status" value="1"/>
</dbReference>
<feature type="repeat" description="ANK" evidence="1">
    <location>
        <begin position="1"/>
        <end position="34"/>
    </location>
</feature>
<dbReference type="SUPFAM" id="SSF48403">
    <property type="entry name" value="Ankyrin repeat"/>
    <property type="match status" value="1"/>
</dbReference>
<protein>
    <submittedName>
        <fullName evidence="2">Uncharacterized protein</fullName>
    </submittedName>
</protein>
<proteinExistence type="predicted"/>
<keyword evidence="1" id="KW-0040">ANK repeat</keyword>
<reference evidence="2 3" key="1">
    <citation type="submission" date="2016-03" db="EMBL/GenBank/DDBJ databases">
        <title>EvidentialGene: Evidence-directed Construction of Genes on Genomes.</title>
        <authorList>
            <person name="Gilbert D.G."/>
            <person name="Choi J.-H."/>
            <person name="Mockaitis K."/>
            <person name="Colbourne J."/>
            <person name="Pfrender M."/>
        </authorList>
    </citation>
    <scope>NUCLEOTIDE SEQUENCE [LARGE SCALE GENOMIC DNA]</scope>
    <source>
        <strain evidence="2 3">Xinb3</strain>
        <tissue evidence="2">Complete organism</tissue>
    </source>
</reference>
<keyword evidence="3" id="KW-1185">Reference proteome</keyword>
<dbReference type="Gene3D" id="1.25.40.20">
    <property type="entry name" value="Ankyrin repeat-containing domain"/>
    <property type="match status" value="1"/>
</dbReference>
<accession>A0A164GDI5</accession>
<comment type="caution">
    <text evidence="2">The sequence shown here is derived from an EMBL/GenBank/DDBJ whole genome shotgun (WGS) entry which is preliminary data.</text>
</comment>
<organism evidence="2 3">
    <name type="scientific">Daphnia magna</name>
    <dbReference type="NCBI Taxonomy" id="35525"/>
    <lineage>
        <taxon>Eukaryota</taxon>
        <taxon>Metazoa</taxon>
        <taxon>Ecdysozoa</taxon>
        <taxon>Arthropoda</taxon>
        <taxon>Crustacea</taxon>
        <taxon>Branchiopoda</taxon>
        <taxon>Diplostraca</taxon>
        <taxon>Cladocera</taxon>
        <taxon>Anomopoda</taxon>
        <taxon>Daphniidae</taxon>
        <taxon>Daphnia</taxon>
    </lineage>
</organism>
<dbReference type="AlphaFoldDB" id="A0A164GDI5"/>
<sequence>SALHLICEHYSTEILLEITKLLIELGIDVNAQDEDGLPALHLLLKRNSTGNSKKTIELLGPHGNP</sequence>
<evidence type="ECO:0000313" key="3">
    <source>
        <dbReference type="Proteomes" id="UP000076858"/>
    </source>
</evidence>
<dbReference type="InterPro" id="IPR036770">
    <property type="entry name" value="Ankyrin_rpt-contain_sf"/>
</dbReference>
<dbReference type="Proteomes" id="UP000076858">
    <property type="component" value="Unassembled WGS sequence"/>
</dbReference>